<comment type="caution">
    <text evidence="1">The sequence shown here is derived from an EMBL/GenBank/DDBJ whole genome shotgun (WGS) entry which is preliminary data.</text>
</comment>
<protein>
    <recommendedName>
        <fullName evidence="3">Acetyltransferase (GNAT) domain-containing protein</fullName>
    </recommendedName>
</protein>
<accession>A0ABT3CTT2</accession>
<sequence length="354" mass="40980">MGFRILKIIYQANKEIQSFLADNIIGTPGQSAVYQQLNTHEKLKQLPNPHFACLQREKLLGLCCFCQRSFYLNGEEIVSFYVRYFSFKDAFRSQKSHSRSQNKRNAIKNEVHQLLEGHELLKRSTPNIFYAFVDPNNERSAVLCNEFGFQTIRTFKTYSLGYLFPRKRIAFEKIASASKAELSELLRNFYSDYTFYTEDNLFYRDQYFMVRDENGKVLVGIQANPENWKIHDLPGWSGKMLLHVASKLPITNRLIRPNYQFLALDYLYCQPGQEETLSQLIESLLAHFSLSTAMVLADAESSLHQTLKRIDHGIVGKIKKPVSISVIAKGNQFSDYQWNHIKNSPSFQSSFDTT</sequence>
<dbReference type="RefSeq" id="WP_264137856.1">
    <property type="nucleotide sequence ID" value="NZ_JAOYOD010000001.1"/>
</dbReference>
<evidence type="ECO:0000313" key="1">
    <source>
        <dbReference type="EMBL" id="MCV9387029.1"/>
    </source>
</evidence>
<dbReference type="Proteomes" id="UP001300692">
    <property type="component" value="Unassembled WGS sequence"/>
</dbReference>
<evidence type="ECO:0008006" key="3">
    <source>
        <dbReference type="Google" id="ProtNLM"/>
    </source>
</evidence>
<organism evidence="1 2">
    <name type="scientific">Reichenbachiella ulvae</name>
    <dbReference type="NCBI Taxonomy" id="2980104"/>
    <lineage>
        <taxon>Bacteria</taxon>
        <taxon>Pseudomonadati</taxon>
        <taxon>Bacteroidota</taxon>
        <taxon>Cytophagia</taxon>
        <taxon>Cytophagales</taxon>
        <taxon>Reichenbachiellaceae</taxon>
        <taxon>Reichenbachiella</taxon>
    </lineage>
</organism>
<proteinExistence type="predicted"/>
<evidence type="ECO:0000313" key="2">
    <source>
        <dbReference type="Proteomes" id="UP001300692"/>
    </source>
</evidence>
<name>A0ABT3CTT2_9BACT</name>
<gene>
    <name evidence="1" type="ORF">N7U62_10165</name>
</gene>
<dbReference type="EMBL" id="JAOYOD010000001">
    <property type="protein sequence ID" value="MCV9387029.1"/>
    <property type="molecule type" value="Genomic_DNA"/>
</dbReference>
<reference evidence="1 2" key="1">
    <citation type="submission" date="2022-10" db="EMBL/GenBank/DDBJ databases">
        <title>Comparative genomics and taxonomic characterization of three novel marine species of genus Reichenbachiella exhibiting antioxidant and polysaccharide degradation activities.</title>
        <authorList>
            <person name="Muhammad N."/>
            <person name="Lee Y.-J."/>
            <person name="Ko J."/>
            <person name="Kim S.-G."/>
        </authorList>
    </citation>
    <scope>NUCLEOTIDE SEQUENCE [LARGE SCALE GENOMIC DNA]</scope>
    <source>
        <strain evidence="1 2">ABR2-5</strain>
    </source>
</reference>
<keyword evidence="2" id="KW-1185">Reference proteome</keyword>